<dbReference type="PRINTS" id="PR00364">
    <property type="entry name" value="DISEASERSIST"/>
</dbReference>
<dbReference type="GO" id="GO:0000160">
    <property type="term" value="P:phosphorelay signal transduction system"/>
    <property type="evidence" value="ECO:0007669"/>
    <property type="project" value="InterPro"/>
</dbReference>
<dbReference type="SUPFAM" id="SSF48452">
    <property type="entry name" value="TPR-like"/>
    <property type="match status" value="2"/>
</dbReference>
<dbReference type="STRING" id="1032480.MLP_05500"/>
<keyword evidence="2" id="KW-0238">DNA-binding</keyword>
<dbReference type="InterPro" id="IPR001867">
    <property type="entry name" value="OmpR/PhoB-type_DNA-bd"/>
</dbReference>
<dbReference type="eggNOG" id="COG3903">
    <property type="taxonomic scope" value="Bacteria"/>
</dbReference>
<dbReference type="InterPro" id="IPR011990">
    <property type="entry name" value="TPR-like_helical_dom_sf"/>
</dbReference>
<evidence type="ECO:0000256" key="1">
    <source>
        <dbReference type="ARBA" id="ARBA00005820"/>
    </source>
</evidence>
<evidence type="ECO:0000259" key="3">
    <source>
        <dbReference type="SMART" id="SM00862"/>
    </source>
</evidence>
<dbReference type="Gene3D" id="1.25.40.10">
    <property type="entry name" value="Tetratricopeptide repeat domain"/>
    <property type="match status" value="2"/>
</dbReference>
<organism evidence="5 6">
    <name type="scientific">Microlunatus phosphovorus (strain ATCC 700054 / DSM 10555 / JCM 9379 / NBRC 101784 / NCIMB 13414 / VKM Ac-1990 / NM-1)</name>
    <dbReference type="NCBI Taxonomy" id="1032480"/>
    <lineage>
        <taxon>Bacteria</taxon>
        <taxon>Bacillati</taxon>
        <taxon>Actinomycetota</taxon>
        <taxon>Actinomycetes</taxon>
        <taxon>Propionibacteriales</taxon>
        <taxon>Propionibacteriaceae</taxon>
        <taxon>Microlunatus</taxon>
    </lineage>
</organism>
<dbReference type="PANTHER" id="PTHR47691:SF3">
    <property type="entry name" value="HTH-TYPE TRANSCRIPTIONAL REGULATOR RV0890C-RELATED"/>
    <property type="match status" value="1"/>
</dbReference>
<dbReference type="HOGENOM" id="CLU_004665_1_3_11"/>
<feature type="domain" description="Bacterial transcriptional activator" evidence="4">
    <location>
        <begin position="92"/>
        <end position="235"/>
    </location>
</feature>
<evidence type="ECO:0000313" key="6">
    <source>
        <dbReference type="Proteomes" id="UP000007947"/>
    </source>
</evidence>
<dbReference type="InterPro" id="IPR027417">
    <property type="entry name" value="P-loop_NTPase"/>
</dbReference>
<name>F5XK68_MICPN</name>
<dbReference type="InterPro" id="IPR036388">
    <property type="entry name" value="WH-like_DNA-bd_sf"/>
</dbReference>
<dbReference type="GO" id="GO:0006355">
    <property type="term" value="P:regulation of DNA-templated transcription"/>
    <property type="evidence" value="ECO:0007669"/>
    <property type="project" value="InterPro"/>
</dbReference>
<evidence type="ECO:0000256" key="2">
    <source>
        <dbReference type="ARBA" id="ARBA00023125"/>
    </source>
</evidence>
<dbReference type="InterPro" id="IPR005158">
    <property type="entry name" value="BTAD"/>
</dbReference>
<accession>F5XK68</accession>
<protein>
    <submittedName>
        <fullName evidence="5">Putative AfsR family transcriptional regulator</fullName>
    </submittedName>
</protein>
<dbReference type="SMART" id="SM01043">
    <property type="entry name" value="BTAD"/>
    <property type="match status" value="1"/>
</dbReference>
<dbReference type="Gene3D" id="1.10.10.10">
    <property type="entry name" value="Winged helix-like DNA-binding domain superfamily/Winged helix DNA-binding domain"/>
    <property type="match status" value="1"/>
</dbReference>
<proteinExistence type="inferred from homology"/>
<dbReference type="GO" id="GO:0003677">
    <property type="term" value="F:DNA binding"/>
    <property type="evidence" value="ECO:0007669"/>
    <property type="project" value="UniProtKB-KW"/>
</dbReference>
<dbReference type="eggNOG" id="COG3629">
    <property type="taxonomic scope" value="Bacteria"/>
</dbReference>
<keyword evidence="6" id="KW-1185">Reference proteome</keyword>
<comment type="similarity">
    <text evidence="1">Belongs to the AfsR/DnrI/RedD regulatory family.</text>
</comment>
<dbReference type="InterPro" id="IPR016032">
    <property type="entry name" value="Sig_transdc_resp-reg_C-effctor"/>
</dbReference>
<dbReference type="CDD" id="cd15831">
    <property type="entry name" value="BTAD"/>
    <property type="match status" value="1"/>
</dbReference>
<dbReference type="PANTHER" id="PTHR47691">
    <property type="entry name" value="REGULATOR-RELATED"/>
    <property type="match status" value="1"/>
</dbReference>
<dbReference type="Gene3D" id="3.40.50.300">
    <property type="entry name" value="P-loop containing nucleotide triphosphate hydrolases"/>
    <property type="match status" value="1"/>
</dbReference>
<dbReference type="AlphaFoldDB" id="F5XK68"/>
<dbReference type="SUPFAM" id="SSF52540">
    <property type="entry name" value="P-loop containing nucleoside triphosphate hydrolases"/>
    <property type="match status" value="1"/>
</dbReference>
<dbReference type="KEGG" id="mph:MLP_05500"/>
<evidence type="ECO:0000313" key="5">
    <source>
        <dbReference type="EMBL" id="BAK33564.1"/>
    </source>
</evidence>
<dbReference type="SUPFAM" id="SSF46894">
    <property type="entry name" value="C-terminal effector domain of the bipartite response regulators"/>
    <property type="match status" value="1"/>
</dbReference>
<dbReference type="EMBL" id="AP012204">
    <property type="protein sequence ID" value="BAK33564.1"/>
    <property type="molecule type" value="Genomic_DNA"/>
</dbReference>
<gene>
    <name evidence="5" type="ordered locus">MLP_05500</name>
</gene>
<dbReference type="SMART" id="SM00862">
    <property type="entry name" value="Trans_reg_C"/>
    <property type="match status" value="1"/>
</dbReference>
<reference evidence="5 6" key="1">
    <citation type="submission" date="2011-05" db="EMBL/GenBank/DDBJ databases">
        <title>Whole genome sequence of Microlunatus phosphovorus NM-1.</title>
        <authorList>
            <person name="Hosoyama A."/>
            <person name="Sasaki K."/>
            <person name="Harada T."/>
            <person name="Igarashi R."/>
            <person name="Kawakoshi A."/>
            <person name="Sasagawa M."/>
            <person name="Fukada J."/>
            <person name="Nakamura S."/>
            <person name="Katano Y."/>
            <person name="Hanada S."/>
            <person name="Kamagata Y."/>
            <person name="Nakamura N."/>
            <person name="Yamazaki S."/>
            <person name="Fujita N."/>
        </authorList>
    </citation>
    <scope>NUCLEOTIDE SEQUENCE [LARGE SCALE GENOMIC DNA]</scope>
    <source>
        <strain evidence="6">ATCC 700054 / DSM 10555 / JCM 9379 / NBRC 101784 / NCIMB 13414 / VKM Ac-1990 / NM-1</strain>
    </source>
</reference>
<dbReference type="RefSeq" id="WP_013861453.1">
    <property type="nucleotide sequence ID" value="NC_015635.1"/>
</dbReference>
<dbReference type="Proteomes" id="UP000007947">
    <property type="component" value="Chromosome"/>
</dbReference>
<evidence type="ECO:0000259" key="4">
    <source>
        <dbReference type="SMART" id="SM01043"/>
    </source>
</evidence>
<sequence>MLTVGVLGPLEVQRDGQRVPVPTGKPAELLARLAVDVGRSVRVEVLLDDLWSEPTARNTLQSKVSMLRRALGRDLIRASDDGYLLDLPPDAVDATVATRLAQQSTAARHSGELARCLDQAGEGLRWFRGEPLVDAGLWAAPYRSRLKEVRLQLMEDLVAARVGLGAGSELVGELQDLTRSYPLREGFWAALIIALYRAGRQAEALTAYQQVRRLLIDELGVEPGPELQSIHKDLLQQRVSRAADTDVRRGRPGNLTLPVGLTVGRGEDITAVLEAMHSSRLVSVLGAAGVGKTRLAMLVTDQVRHAAGGVWFVRLDGADGTVPLWQLVAETLHVRVERGALRDRLNGADTVLVIDNCEHLVAPAAALVESLLAEAPGLRVLATSQVPLGLATEVRHQLAPLSHDDSVALFTARAGQTRRQFAIDAQVEGAVDLVCRRLDGLPLAIELAAARVRSLSVHEIARRLDDRFALLTDPTSARSDRHRTLAGAIGWSYDLLFPDDQRALWALACFAGGASLDGILAVLAALDVPAIAAVDSIARLVDRSLLTIDELPGGNVRYRLLDSIRVFTLDRLAESRLAHQAAAGWAEWYATLGRWCEEHVRTRGQLEVLTVVRVERPNIDAVLGWCAEHRPELGLQIADDFGWAWVVLGEGTAAAARIRATQHEDAADEDRFRGHLLAAWLEASAGNVAIAADDLTQARTLLEPDPDERLQAQLAQHEAFVAIQQGDAEHTVAAASSAAAVARRHGSDWDLACSLLLGAYGSIMRGDLDKARTDCEEAMMLLAPIGDPWGLVHGQAIRAAIAQAEHRFDDAARALLDAADTARTSGFAGQAALHRANLARVQHRAGLDEAPTTYKQAIDEAVAVGDGRLAASTRLQLARWHRSRGADGVALELLEQNQRWYLAAGGGDYALLNEALAAAIRSDIGELRAVLARGRAQGNAEVVVHCLDALARLAATSGDPAEASVLLTEADAVAARVAYLLDPVDRTDAVQAWLKLGTTG</sequence>
<dbReference type="Pfam" id="PF03704">
    <property type="entry name" value="BTAD"/>
    <property type="match status" value="1"/>
</dbReference>
<feature type="domain" description="OmpR/PhoB-type" evidence="3">
    <location>
        <begin position="16"/>
        <end position="85"/>
    </location>
</feature>